<reference evidence="1" key="1">
    <citation type="submission" date="2021-06" db="EMBL/GenBank/DDBJ databases">
        <authorList>
            <person name="Kallberg Y."/>
            <person name="Tangrot J."/>
            <person name="Rosling A."/>
        </authorList>
    </citation>
    <scope>NUCLEOTIDE SEQUENCE</scope>
    <source>
        <strain evidence="1">IL203A</strain>
    </source>
</reference>
<gene>
    <name evidence="1" type="ORF">DHETER_LOCUS1305</name>
</gene>
<comment type="caution">
    <text evidence="1">The sequence shown here is derived from an EMBL/GenBank/DDBJ whole genome shotgun (WGS) entry which is preliminary data.</text>
</comment>
<evidence type="ECO:0000313" key="1">
    <source>
        <dbReference type="EMBL" id="CAG8461553.1"/>
    </source>
</evidence>
<dbReference type="Proteomes" id="UP000789702">
    <property type="component" value="Unassembled WGS sequence"/>
</dbReference>
<organism evidence="1 2">
    <name type="scientific">Dentiscutata heterogama</name>
    <dbReference type="NCBI Taxonomy" id="1316150"/>
    <lineage>
        <taxon>Eukaryota</taxon>
        <taxon>Fungi</taxon>
        <taxon>Fungi incertae sedis</taxon>
        <taxon>Mucoromycota</taxon>
        <taxon>Glomeromycotina</taxon>
        <taxon>Glomeromycetes</taxon>
        <taxon>Diversisporales</taxon>
        <taxon>Gigasporaceae</taxon>
        <taxon>Dentiscutata</taxon>
    </lineage>
</organism>
<feature type="non-terminal residue" evidence="1">
    <location>
        <position position="1"/>
    </location>
</feature>
<evidence type="ECO:0000313" key="2">
    <source>
        <dbReference type="Proteomes" id="UP000789702"/>
    </source>
</evidence>
<accession>A0ACA9KAI7</accession>
<name>A0ACA9KAI7_9GLOM</name>
<keyword evidence="2" id="KW-1185">Reference proteome</keyword>
<sequence>PYILLKKLLYMKYSTSSSCITLLMDVSQNKKSLPISRGKIIREKTLKEKQEKNYFFQSSENIFQTTHFFNNKSKKIYGAEAYTEMVQF</sequence>
<protein>
    <submittedName>
        <fullName evidence="1">14499_t:CDS:1</fullName>
    </submittedName>
</protein>
<proteinExistence type="predicted"/>
<dbReference type="EMBL" id="CAJVPU010000764">
    <property type="protein sequence ID" value="CAG8461553.1"/>
    <property type="molecule type" value="Genomic_DNA"/>
</dbReference>